<dbReference type="PROSITE" id="PS51257">
    <property type="entry name" value="PROKAR_LIPOPROTEIN"/>
    <property type="match status" value="1"/>
</dbReference>
<sequence length="70" mass="7581">MAMTTFKFSAAVLHLVAIACIMLVAVHVTETARELEDGVGGVLRIVSKWHLSTRRLSSQVSRQVSSPCAL</sequence>
<feature type="signal peptide" evidence="1">
    <location>
        <begin position="1"/>
        <end position="31"/>
    </location>
</feature>
<evidence type="ECO:0000313" key="2">
    <source>
        <dbReference type="EMBL" id="CAK9205004.1"/>
    </source>
</evidence>
<dbReference type="Proteomes" id="UP001497512">
    <property type="component" value="Chromosome 14"/>
</dbReference>
<protein>
    <submittedName>
        <fullName evidence="2">Uncharacterized protein</fullName>
    </submittedName>
</protein>
<gene>
    <name evidence="2" type="ORF">CSSPTR1EN2_LOCUS7669</name>
</gene>
<keyword evidence="1" id="KW-0732">Signal</keyword>
<evidence type="ECO:0000313" key="3">
    <source>
        <dbReference type="Proteomes" id="UP001497512"/>
    </source>
</evidence>
<organism evidence="2 3">
    <name type="scientific">Sphagnum troendelagicum</name>
    <dbReference type="NCBI Taxonomy" id="128251"/>
    <lineage>
        <taxon>Eukaryota</taxon>
        <taxon>Viridiplantae</taxon>
        <taxon>Streptophyta</taxon>
        <taxon>Embryophyta</taxon>
        <taxon>Bryophyta</taxon>
        <taxon>Sphagnophytina</taxon>
        <taxon>Sphagnopsida</taxon>
        <taxon>Sphagnales</taxon>
        <taxon>Sphagnaceae</taxon>
        <taxon>Sphagnum</taxon>
    </lineage>
</organism>
<name>A0ABP0TU82_9BRYO</name>
<accession>A0ABP0TU82</accession>
<dbReference type="EMBL" id="OZ019906">
    <property type="protein sequence ID" value="CAK9205004.1"/>
    <property type="molecule type" value="Genomic_DNA"/>
</dbReference>
<feature type="chain" id="PRO_5045632486" evidence="1">
    <location>
        <begin position="32"/>
        <end position="70"/>
    </location>
</feature>
<evidence type="ECO:0000256" key="1">
    <source>
        <dbReference type="SAM" id="SignalP"/>
    </source>
</evidence>
<keyword evidence="3" id="KW-1185">Reference proteome</keyword>
<proteinExistence type="predicted"/>
<reference evidence="2" key="1">
    <citation type="submission" date="2024-02" db="EMBL/GenBank/DDBJ databases">
        <authorList>
            <consortium name="ELIXIR-Norway"/>
            <consortium name="Elixir Norway"/>
        </authorList>
    </citation>
    <scope>NUCLEOTIDE SEQUENCE</scope>
</reference>